<reference evidence="2 3" key="1">
    <citation type="journal article" date="2023" name="Plants (Basel)">
        <title>Bridging the Gap: Combining Genomics and Transcriptomics Approaches to Understand Stylosanthes scabra, an Orphan Legume from the Brazilian Caatinga.</title>
        <authorList>
            <person name="Ferreira-Neto J.R.C."/>
            <person name="da Silva M.D."/>
            <person name="Binneck E."/>
            <person name="de Melo N.F."/>
            <person name="da Silva R.H."/>
            <person name="de Melo A.L.T.M."/>
            <person name="Pandolfi V."/>
            <person name="Bustamante F.O."/>
            <person name="Brasileiro-Vidal A.C."/>
            <person name="Benko-Iseppon A.M."/>
        </authorList>
    </citation>
    <scope>NUCLEOTIDE SEQUENCE [LARGE SCALE GENOMIC DNA]</scope>
    <source>
        <tissue evidence="2">Leaves</tissue>
    </source>
</reference>
<organism evidence="2 3">
    <name type="scientific">Stylosanthes scabra</name>
    <dbReference type="NCBI Taxonomy" id="79078"/>
    <lineage>
        <taxon>Eukaryota</taxon>
        <taxon>Viridiplantae</taxon>
        <taxon>Streptophyta</taxon>
        <taxon>Embryophyta</taxon>
        <taxon>Tracheophyta</taxon>
        <taxon>Spermatophyta</taxon>
        <taxon>Magnoliopsida</taxon>
        <taxon>eudicotyledons</taxon>
        <taxon>Gunneridae</taxon>
        <taxon>Pentapetalae</taxon>
        <taxon>rosids</taxon>
        <taxon>fabids</taxon>
        <taxon>Fabales</taxon>
        <taxon>Fabaceae</taxon>
        <taxon>Papilionoideae</taxon>
        <taxon>50 kb inversion clade</taxon>
        <taxon>dalbergioids sensu lato</taxon>
        <taxon>Dalbergieae</taxon>
        <taxon>Pterocarpus clade</taxon>
        <taxon>Stylosanthes</taxon>
    </lineage>
</organism>
<proteinExistence type="predicted"/>
<gene>
    <name evidence="2" type="ORF">PIB30_056176</name>
</gene>
<dbReference type="Proteomes" id="UP001341840">
    <property type="component" value="Unassembled WGS sequence"/>
</dbReference>
<name>A0ABU6SK74_9FABA</name>
<evidence type="ECO:0000313" key="3">
    <source>
        <dbReference type="Proteomes" id="UP001341840"/>
    </source>
</evidence>
<accession>A0ABU6SK74</accession>
<dbReference type="EMBL" id="JASCZI010060861">
    <property type="protein sequence ID" value="MED6136444.1"/>
    <property type="molecule type" value="Genomic_DNA"/>
</dbReference>
<evidence type="ECO:0000313" key="2">
    <source>
        <dbReference type="EMBL" id="MED6136444.1"/>
    </source>
</evidence>
<protein>
    <submittedName>
        <fullName evidence="2">Uncharacterized protein</fullName>
    </submittedName>
</protein>
<evidence type="ECO:0000256" key="1">
    <source>
        <dbReference type="SAM" id="MobiDB-lite"/>
    </source>
</evidence>
<feature type="region of interest" description="Disordered" evidence="1">
    <location>
        <begin position="1"/>
        <end position="35"/>
    </location>
</feature>
<comment type="caution">
    <text evidence="2">The sequence shown here is derived from an EMBL/GenBank/DDBJ whole genome shotgun (WGS) entry which is preliminary data.</text>
</comment>
<sequence length="130" mass="14237">MEAFVVSLRPFQGRPSRHREEEETPPAPFPATTTVAGKWSSSPPPFYFFCGSISLNIAWFCLSALSAAILPPSSPPPFCLRHLRRPATGVLAAAVKGPLQPPQEGERNNKTELRSARYRCGFLASKALLE</sequence>
<keyword evidence="3" id="KW-1185">Reference proteome</keyword>